<evidence type="ECO:0000313" key="1">
    <source>
        <dbReference type="EMBL" id="MCU9614539.1"/>
    </source>
</evidence>
<dbReference type="Proteomes" id="UP001209318">
    <property type="component" value="Unassembled WGS sequence"/>
</dbReference>
<gene>
    <name evidence="1" type="ORF">OEV98_13425</name>
</gene>
<sequence length="67" mass="7445">MSRNHNRNRTRALLVVDDLFVQAENIVIVGDRANGQVAGAEDNRNNGNNGNVQDIIDDILDEICGRR</sequence>
<comment type="caution">
    <text evidence="1">The sequence shown here is derived from an EMBL/GenBank/DDBJ whole genome shotgun (WGS) entry which is preliminary data.</text>
</comment>
<proteinExistence type="predicted"/>
<accession>A0AAE3IW85</accession>
<dbReference type="AlphaFoldDB" id="A0AAE3IW85"/>
<dbReference type="EMBL" id="JAOUSF010000004">
    <property type="protein sequence ID" value="MCU9614539.1"/>
    <property type="molecule type" value="Genomic_DNA"/>
</dbReference>
<evidence type="ECO:0000313" key="2">
    <source>
        <dbReference type="Proteomes" id="UP001209318"/>
    </source>
</evidence>
<name>A0AAE3IW85_9BACI</name>
<organism evidence="1 2">
    <name type="scientific">Perspicuibacillus lycopersici</name>
    <dbReference type="NCBI Taxonomy" id="1325689"/>
    <lineage>
        <taxon>Bacteria</taxon>
        <taxon>Bacillati</taxon>
        <taxon>Bacillota</taxon>
        <taxon>Bacilli</taxon>
        <taxon>Bacillales</taxon>
        <taxon>Bacillaceae</taxon>
        <taxon>Perspicuibacillus</taxon>
    </lineage>
</organism>
<protein>
    <submittedName>
        <fullName evidence="1">Uncharacterized protein</fullName>
    </submittedName>
</protein>
<dbReference type="RefSeq" id="WP_263073833.1">
    <property type="nucleotide sequence ID" value="NZ_JAOUSF010000004.1"/>
</dbReference>
<keyword evidence="2" id="KW-1185">Reference proteome</keyword>
<reference evidence="1" key="1">
    <citation type="submission" date="2022-10" db="EMBL/GenBank/DDBJ databases">
        <title>Description of Fervidibacillus gen. nov. in the family Fervidibacillaceae fam. nov. with two species, Fervidibacillus albus sp. nov., and Fervidibacillus halotolerans sp. nov., isolated from tidal flat sediments.</title>
        <authorList>
            <person name="Kwon K.K."/>
            <person name="Yang S.-H."/>
        </authorList>
    </citation>
    <scope>NUCLEOTIDE SEQUENCE</scope>
    <source>
        <strain evidence="1">JCM 19140</strain>
    </source>
</reference>